<dbReference type="GO" id="GO:0031012">
    <property type="term" value="C:extracellular matrix"/>
    <property type="evidence" value="ECO:0007669"/>
    <property type="project" value="TreeGrafter"/>
</dbReference>
<protein>
    <submittedName>
        <fullName evidence="4">Adult-specific cuticular protein ACP-20-like</fullName>
    </submittedName>
</protein>
<dbReference type="InParanoid" id="A0A7F5R469"/>
<dbReference type="Pfam" id="PF00379">
    <property type="entry name" value="Chitin_bind_4"/>
    <property type="match status" value="2"/>
</dbReference>
<dbReference type="RefSeq" id="XP_025830587.1">
    <property type="nucleotide sequence ID" value="XM_025974802.1"/>
</dbReference>
<evidence type="ECO:0000256" key="2">
    <source>
        <dbReference type="PROSITE-ProRule" id="PRU00497"/>
    </source>
</evidence>
<proteinExistence type="predicted"/>
<evidence type="ECO:0000313" key="4">
    <source>
        <dbReference type="RefSeq" id="XP_025830587.1"/>
    </source>
</evidence>
<dbReference type="GO" id="GO:0042302">
    <property type="term" value="F:structural constituent of cuticle"/>
    <property type="evidence" value="ECO:0007669"/>
    <property type="project" value="UniProtKB-UniRule"/>
</dbReference>
<dbReference type="PROSITE" id="PS00233">
    <property type="entry name" value="CHIT_BIND_RR_1"/>
    <property type="match status" value="2"/>
</dbReference>
<dbReference type="InterPro" id="IPR051217">
    <property type="entry name" value="Insect_Cuticle_Struc_Prot"/>
</dbReference>
<dbReference type="PROSITE" id="PS51155">
    <property type="entry name" value="CHIT_BIND_RR_2"/>
    <property type="match status" value="2"/>
</dbReference>
<dbReference type="PANTHER" id="PTHR12236">
    <property type="entry name" value="STRUCTURAL CONTITUENT OF CUTICLE"/>
    <property type="match status" value="1"/>
</dbReference>
<dbReference type="InterPro" id="IPR000618">
    <property type="entry name" value="Insect_cuticle"/>
</dbReference>
<dbReference type="FunCoup" id="A0A7F5R469">
    <property type="interactions" value="28"/>
</dbReference>
<dbReference type="GeneID" id="112904562"/>
<evidence type="ECO:0000256" key="1">
    <source>
        <dbReference type="ARBA" id="ARBA00022460"/>
    </source>
</evidence>
<evidence type="ECO:0000313" key="3">
    <source>
        <dbReference type="Proteomes" id="UP000192223"/>
    </source>
</evidence>
<keyword evidence="3" id="KW-1185">Reference proteome</keyword>
<dbReference type="PANTHER" id="PTHR12236:SF75">
    <property type="entry name" value="CUTICULAR PROTEIN 62BB, ISOFORM A"/>
    <property type="match status" value="1"/>
</dbReference>
<dbReference type="OrthoDB" id="8192957at2759"/>
<dbReference type="KEGG" id="apln:112904562"/>
<gene>
    <name evidence="4" type="primary">LOC112904562</name>
</gene>
<dbReference type="AlphaFoldDB" id="A0A7F5R469"/>
<dbReference type="PRINTS" id="PR00947">
    <property type="entry name" value="CUTICLE"/>
</dbReference>
<sequence length="211" mass="22671">MMMMECGEAPAHYAFDYGVSDHKTGDNKQQHEVRDGDVVKGEYSLHEPDGTIRTVKYTADKHNGFNAVVLRQGHAVHPQLLLSCLALTACVAYPGGVSYVSGGLGHGLGLGLGLGLGGYHGGLAPGYASYAPAHYAFDYGVSDHKTGDNKQQHEVRDGDVVKGEYSLHEPDGTIRTVKYTADKHNGFNAVVLRQGHAVHPHVIAHHGHHGY</sequence>
<dbReference type="Proteomes" id="UP000192223">
    <property type="component" value="Unplaced"/>
</dbReference>
<organism evidence="3 4">
    <name type="scientific">Agrilus planipennis</name>
    <name type="common">Emerald ash borer</name>
    <name type="synonym">Agrilus marcopoli</name>
    <dbReference type="NCBI Taxonomy" id="224129"/>
    <lineage>
        <taxon>Eukaryota</taxon>
        <taxon>Metazoa</taxon>
        <taxon>Ecdysozoa</taxon>
        <taxon>Arthropoda</taxon>
        <taxon>Hexapoda</taxon>
        <taxon>Insecta</taxon>
        <taxon>Pterygota</taxon>
        <taxon>Neoptera</taxon>
        <taxon>Endopterygota</taxon>
        <taxon>Coleoptera</taxon>
        <taxon>Polyphaga</taxon>
        <taxon>Elateriformia</taxon>
        <taxon>Buprestoidea</taxon>
        <taxon>Buprestidae</taxon>
        <taxon>Agrilinae</taxon>
        <taxon>Agrilus</taxon>
    </lineage>
</organism>
<keyword evidence="1 2" id="KW-0193">Cuticle</keyword>
<name>A0A7F5R469_AGRPL</name>
<dbReference type="InterPro" id="IPR031311">
    <property type="entry name" value="CHIT_BIND_RR_consensus"/>
</dbReference>
<reference evidence="4" key="1">
    <citation type="submission" date="2025-08" db="UniProtKB">
        <authorList>
            <consortium name="RefSeq"/>
        </authorList>
    </citation>
    <scope>IDENTIFICATION</scope>
    <source>
        <tissue evidence="4">Entire body</tissue>
    </source>
</reference>
<dbReference type="GO" id="GO:0005615">
    <property type="term" value="C:extracellular space"/>
    <property type="evidence" value="ECO:0007669"/>
    <property type="project" value="TreeGrafter"/>
</dbReference>
<accession>A0A7F5R469</accession>